<comment type="caution">
    <text evidence="1">The sequence shown here is derived from an EMBL/GenBank/DDBJ whole genome shotgun (WGS) entry which is preliminary data.</text>
</comment>
<dbReference type="Proteomes" id="UP000764837">
    <property type="component" value="Unassembled WGS sequence"/>
</dbReference>
<organism evidence="1 2">
    <name type="scientific">Micromonospora luteifusca</name>
    <dbReference type="NCBI Taxonomy" id="709860"/>
    <lineage>
        <taxon>Bacteria</taxon>
        <taxon>Bacillati</taxon>
        <taxon>Actinomycetota</taxon>
        <taxon>Actinomycetes</taxon>
        <taxon>Micromonosporales</taxon>
        <taxon>Micromonosporaceae</taxon>
        <taxon>Micromonospora</taxon>
    </lineage>
</organism>
<proteinExistence type="predicted"/>
<reference evidence="1 2" key="1">
    <citation type="submission" date="2021-01" db="EMBL/GenBank/DDBJ databases">
        <title>Sequencing the genomes of 1000 actinobacteria strains.</title>
        <authorList>
            <person name="Klenk H.-P."/>
        </authorList>
    </citation>
    <scope>NUCLEOTIDE SEQUENCE [LARGE SCALE GENOMIC DNA]</scope>
    <source>
        <strain evidence="1 2">DSM 100204</strain>
    </source>
</reference>
<name>A0ABS2M187_9ACTN</name>
<dbReference type="EMBL" id="JAFBBP010000001">
    <property type="protein sequence ID" value="MBM7494176.1"/>
    <property type="molecule type" value="Genomic_DNA"/>
</dbReference>
<evidence type="ECO:0000313" key="2">
    <source>
        <dbReference type="Proteomes" id="UP000764837"/>
    </source>
</evidence>
<gene>
    <name evidence="1" type="ORF">JOD64_005398</name>
</gene>
<accession>A0ABS2M187</accession>
<protein>
    <submittedName>
        <fullName evidence="1">Uncharacterized protein</fullName>
    </submittedName>
</protein>
<evidence type="ECO:0000313" key="1">
    <source>
        <dbReference type="EMBL" id="MBM7494176.1"/>
    </source>
</evidence>
<keyword evidence="2" id="KW-1185">Reference proteome</keyword>
<sequence>MPPAHNFERTSTPLRIFHCGCGPLLPMTRITCPNRRVGVPTFELVMSPVLRT</sequence>